<gene>
    <name evidence="9" type="ORF">DENOEST_3584</name>
</gene>
<keyword evidence="10" id="KW-1185">Reference proteome</keyword>
<dbReference type="Pfam" id="PF00672">
    <property type="entry name" value="HAMP"/>
    <property type="match status" value="1"/>
</dbReference>
<dbReference type="PROSITE" id="PS50885">
    <property type="entry name" value="HAMP"/>
    <property type="match status" value="1"/>
</dbReference>
<dbReference type="AlphaFoldDB" id="A0A6S6Y048"/>
<evidence type="ECO:0000256" key="7">
    <source>
        <dbReference type="SAM" id="MobiDB-lite"/>
    </source>
</evidence>
<sequence>MNNLSIGKRIFILMMVASALLLTTAGIGWHNESNAVAALKTVYEDRVVPLRDLAKIGELLGDNTTELLLTIQHDPKGPLAAAHDHAVDIHVERFEKRRIEIGTLWDKYMATYLTEEEKPLASDFTAKRKVWMDRAADLIQRIKGGDYSPELVKELLKARNQHAVAATQALDKLSAYQAQVARTTYEEEVATHTTGTRMFFLIIIGGMAAAGGFAWFLTRAITEPINASVVIAEAIASGNLTRRVPPGGRDEAGRLLAAFARMQDGLRSMVSGSQKSAQELSRAAEELTGAASQSASATESQSEAAAGMAAAVEEMSVSIDQVRDHARDAQAIAAAAGEESRSGGQVVHSSAEEMHQVSTAVNEAASTIRELENYSNEISAVINVIREVADQTNLLALNAAIEAARAGEQGRGFAVVADEVRKLAERTSESTHTIAMVIDKVQAGARRAAQEIESGVSRVNDGVNLAHQAGDSITGIQSGAERVGNAVADIVNALDEQANATQEIARGVERIASMAEENSASVRQTSNAADRLQALARELELSVERFHV</sequence>
<evidence type="ECO:0000256" key="8">
    <source>
        <dbReference type="SAM" id="Phobius"/>
    </source>
</evidence>
<dbReference type="SMART" id="SM00283">
    <property type="entry name" value="MA"/>
    <property type="match status" value="1"/>
</dbReference>
<dbReference type="InterPro" id="IPR024478">
    <property type="entry name" value="HlyB_4HB_MCP"/>
</dbReference>
<dbReference type="Pfam" id="PF12729">
    <property type="entry name" value="4HB_MCP_1"/>
    <property type="match status" value="1"/>
</dbReference>
<comment type="subcellular location">
    <subcellularLocation>
        <location evidence="1">Membrane</location>
        <topology evidence="1">Multi-pass membrane protein</topology>
    </subcellularLocation>
</comment>
<protein>
    <recommendedName>
        <fullName evidence="11">Methyl-accepting chemotaxis protein</fullName>
    </recommendedName>
</protein>
<feature type="region of interest" description="Disordered" evidence="7">
    <location>
        <begin position="270"/>
        <end position="307"/>
    </location>
</feature>
<dbReference type="GO" id="GO:0006935">
    <property type="term" value="P:chemotaxis"/>
    <property type="evidence" value="ECO:0007669"/>
    <property type="project" value="InterPro"/>
</dbReference>
<evidence type="ECO:0000313" key="10">
    <source>
        <dbReference type="Proteomes" id="UP000515733"/>
    </source>
</evidence>
<dbReference type="FunFam" id="1.10.287.950:FF:000001">
    <property type="entry name" value="Methyl-accepting chemotaxis sensory transducer"/>
    <property type="match status" value="1"/>
</dbReference>
<keyword evidence="2 8" id="KW-0812">Transmembrane</keyword>
<dbReference type="InterPro" id="IPR004089">
    <property type="entry name" value="MCPsignal_dom"/>
</dbReference>
<feature type="compositionally biased region" description="Low complexity" evidence="7">
    <location>
        <begin position="288"/>
        <end position="307"/>
    </location>
</feature>
<dbReference type="GO" id="GO:0016020">
    <property type="term" value="C:membrane"/>
    <property type="evidence" value="ECO:0007669"/>
    <property type="project" value="UniProtKB-SubCell"/>
</dbReference>
<dbReference type="KEGG" id="doe:DENOEST_3584"/>
<dbReference type="SUPFAM" id="SSF58104">
    <property type="entry name" value="Methyl-accepting chemotaxis protein (MCP) signaling domain"/>
    <property type="match status" value="1"/>
</dbReference>
<feature type="compositionally biased region" description="Polar residues" evidence="7">
    <location>
        <begin position="270"/>
        <end position="279"/>
    </location>
</feature>
<dbReference type="PROSITE" id="PS50111">
    <property type="entry name" value="CHEMOTAXIS_TRANSDUC_2"/>
    <property type="match status" value="1"/>
</dbReference>
<evidence type="ECO:0008006" key="11">
    <source>
        <dbReference type="Google" id="ProtNLM"/>
    </source>
</evidence>
<proteinExistence type="inferred from homology"/>
<accession>A0A6S6Y048</accession>
<keyword evidence="5" id="KW-0807">Transducer</keyword>
<dbReference type="Pfam" id="PF00015">
    <property type="entry name" value="MCPsignal"/>
    <property type="match status" value="1"/>
</dbReference>
<feature type="transmembrane region" description="Helical" evidence="8">
    <location>
        <begin position="198"/>
        <end position="217"/>
    </location>
</feature>
<dbReference type="Proteomes" id="UP000515733">
    <property type="component" value="Chromosome"/>
</dbReference>
<evidence type="ECO:0000256" key="3">
    <source>
        <dbReference type="ARBA" id="ARBA00022989"/>
    </source>
</evidence>
<dbReference type="Gene3D" id="1.10.287.950">
    <property type="entry name" value="Methyl-accepting chemotaxis protein"/>
    <property type="match status" value="1"/>
</dbReference>
<evidence type="ECO:0000256" key="5">
    <source>
        <dbReference type="ARBA" id="ARBA00023224"/>
    </source>
</evidence>
<dbReference type="PRINTS" id="PR00260">
    <property type="entry name" value="CHEMTRNSDUCR"/>
</dbReference>
<evidence type="ECO:0000256" key="6">
    <source>
        <dbReference type="ARBA" id="ARBA00029447"/>
    </source>
</evidence>
<evidence type="ECO:0000256" key="2">
    <source>
        <dbReference type="ARBA" id="ARBA00022692"/>
    </source>
</evidence>
<dbReference type="SMART" id="SM00304">
    <property type="entry name" value="HAMP"/>
    <property type="match status" value="2"/>
</dbReference>
<keyword evidence="3 8" id="KW-1133">Transmembrane helix</keyword>
<reference evidence="9 10" key="1">
    <citation type="submission" date="2020-03" db="EMBL/GenBank/DDBJ databases">
        <authorList>
            <consortium name="Genoscope - CEA"/>
            <person name="William W."/>
        </authorList>
    </citation>
    <scope>NUCLEOTIDE SEQUENCE [LARGE SCALE GENOMIC DNA]</scope>
    <source>
        <strain evidence="10">DSM 16959</strain>
    </source>
</reference>
<organism evidence="9 10">
    <name type="scientific">Denitratisoma oestradiolicum</name>
    <dbReference type="NCBI Taxonomy" id="311182"/>
    <lineage>
        <taxon>Bacteria</taxon>
        <taxon>Pseudomonadati</taxon>
        <taxon>Pseudomonadota</taxon>
        <taxon>Betaproteobacteria</taxon>
        <taxon>Nitrosomonadales</taxon>
        <taxon>Sterolibacteriaceae</taxon>
        <taxon>Denitratisoma</taxon>
    </lineage>
</organism>
<evidence type="ECO:0000256" key="4">
    <source>
        <dbReference type="ARBA" id="ARBA00023136"/>
    </source>
</evidence>
<keyword evidence="4 8" id="KW-0472">Membrane</keyword>
<dbReference type="EMBL" id="LR778301">
    <property type="protein sequence ID" value="CAB1370738.1"/>
    <property type="molecule type" value="Genomic_DNA"/>
</dbReference>
<comment type="similarity">
    <text evidence="6">Belongs to the methyl-accepting chemotaxis (MCP) protein family.</text>
</comment>
<dbReference type="InterPro" id="IPR004090">
    <property type="entry name" value="Chemotax_Me-accpt_rcpt"/>
</dbReference>
<dbReference type="GO" id="GO:0007165">
    <property type="term" value="P:signal transduction"/>
    <property type="evidence" value="ECO:0007669"/>
    <property type="project" value="UniProtKB-KW"/>
</dbReference>
<dbReference type="RefSeq" id="WP_145769470.1">
    <property type="nucleotide sequence ID" value="NZ_LR778301.1"/>
</dbReference>
<dbReference type="OrthoDB" id="9806477at2"/>
<name>A0A6S6Y048_9PROT</name>
<dbReference type="CDD" id="cd06225">
    <property type="entry name" value="HAMP"/>
    <property type="match status" value="1"/>
</dbReference>
<evidence type="ECO:0000256" key="1">
    <source>
        <dbReference type="ARBA" id="ARBA00004141"/>
    </source>
</evidence>
<dbReference type="CDD" id="cd11386">
    <property type="entry name" value="MCP_signal"/>
    <property type="match status" value="1"/>
</dbReference>
<evidence type="ECO:0000313" key="9">
    <source>
        <dbReference type="EMBL" id="CAB1370738.1"/>
    </source>
</evidence>
<dbReference type="GO" id="GO:0004888">
    <property type="term" value="F:transmembrane signaling receptor activity"/>
    <property type="evidence" value="ECO:0007669"/>
    <property type="project" value="InterPro"/>
</dbReference>
<dbReference type="InterPro" id="IPR003660">
    <property type="entry name" value="HAMP_dom"/>
</dbReference>
<dbReference type="PANTHER" id="PTHR32089:SF119">
    <property type="entry name" value="METHYL-ACCEPTING CHEMOTAXIS PROTEIN CTPL"/>
    <property type="match status" value="1"/>
</dbReference>
<dbReference type="PANTHER" id="PTHR32089">
    <property type="entry name" value="METHYL-ACCEPTING CHEMOTAXIS PROTEIN MCPB"/>
    <property type="match status" value="1"/>
</dbReference>